<feature type="transmembrane region" description="Helical" evidence="6">
    <location>
        <begin position="205"/>
        <end position="225"/>
    </location>
</feature>
<evidence type="ECO:0000256" key="2">
    <source>
        <dbReference type="ARBA" id="ARBA00022475"/>
    </source>
</evidence>
<keyword evidence="5 6" id="KW-0472">Membrane</keyword>
<feature type="domain" description="MrpA C-terminal/MbhD" evidence="8">
    <location>
        <begin position="15"/>
        <end position="78"/>
    </location>
</feature>
<dbReference type="PANTHER" id="PTHR33932:SF4">
    <property type="entry name" value="NA(+)_H(+) ANTIPORTER SUBUNIT B"/>
    <property type="match status" value="1"/>
</dbReference>
<comment type="subcellular location">
    <subcellularLocation>
        <location evidence="1">Cell membrane</location>
        <topology evidence="1">Multi-pass membrane protein</topology>
    </subcellularLocation>
</comment>
<dbReference type="Gene3D" id="1.20.120.1200">
    <property type="entry name" value="NADH-ubiquinone/plastoquinone oxidoreductase chain 6, subunit NuoJ"/>
    <property type="match status" value="1"/>
</dbReference>
<dbReference type="AlphaFoldDB" id="A0A0F9X2M5"/>
<evidence type="ECO:0000259" key="8">
    <source>
        <dbReference type="Pfam" id="PF13244"/>
    </source>
</evidence>
<keyword evidence="3 6" id="KW-0812">Transmembrane</keyword>
<gene>
    <name evidence="9" type="ORF">LCGC14_0201450</name>
</gene>
<comment type="caution">
    <text evidence="9">The sequence shown here is derived from an EMBL/GenBank/DDBJ whole genome shotgun (WGS) entry which is preliminary data.</text>
</comment>
<evidence type="ECO:0000256" key="6">
    <source>
        <dbReference type="SAM" id="Phobius"/>
    </source>
</evidence>
<feature type="transmembrane region" description="Helical" evidence="6">
    <location>
        <begin position="237"/>
        <end position="260"/>
    </location>
</feature>
<dbReference type="InterPro" id="IPR042106">
    <property type="entry name" value="Nuo/plastoQ_OxRdtase_6_NuoJ"/>
</dbReference>
<organism evidence="9">
    <name type="scientific">marine sediment metagenome</name>
    <dbReference type="NCBI Taxonomy" id="412755"/>
    <lineage>
        <taxon>unclassified sequences</taxon>
        <taxon>metagenomes</taxon>
        <taxon>ecological metagenomes</taxon>
    </lineage>
</organism>
<feature type="domain" description="Na+/H+ antiporter MnhB subunit-related protein" evidence="7">
    <location>
        <begin position="179"/>
        <end position="281"/>
    </location>
</feature>
<dbReference type="Pfam" id="PF13244">
    <property type="entry name" value="MbhD"/>
    <property type="match status" value="1"/>
</dbReference>
<name>A0A0F9X2M5_9ZZZZ</name>
<feature type="transmembrane region" description="Helical" evidence="6">
    <location>
        <begin position="6"/>
        <end position="24"/>
    </location>
</feature>
<feature type="transmembrane region" description="Helical" evidence="6">
    <location>
        <begin position="272"/>
        <end position="295"/>
    </location>
</feature>
<reference evidence="9" key="1">
    <citation type="journal article" date="2015" name="Nature">
        <title>Complex archaea that bridge the gap between prokaryotes and eukaryotes.</title>
        <authorList>
            <person name="Spang A."/>
            <person name="Saw J.H."/>
            <person name="Jorgensen S.L."/>
            <person name="Zaremba-Niedzwiedzka K."/>
            <person name="Martijn J."/>
            <person name="Lind A.E."/>
            <person name="van Eijk R."/>
            <person name="Schleper C."/>
            <person name="Guy L."/>
            <person name="Ettema T.J."/>
        </authorList>
    </citation>
    <scope>NUCLEOTIDE SEQUENCE</scope>
</reference>
<evidence type="ECO:0000256" key="5">
    <source>
        <dbReference type="ARBA" id="ARBA00023136"/>
    </source>
</evidence>
<proteinExistence type="predicted"/>
<dbReference type="PANTHER" id="PTHR33932">
    <property type="entry name" value="NA(+)/H(+) ANTIPORTER SUBUNIT B"/>
    <property type="match status" value="1"/>
</dbReference>
<protein>
    <recommendedName>
        <fullName evidence="10">Na+/H+ antiporter MnhB subunit-related protein domain-containing protein</fullName>
    </recommendedName>
</protein>
<dbReference type="InterPro" id="IPR050622">
    <property type="entry name" value="CPA3_antiporter_subunitB"/>
</dbReference>
<sequence>MPGAELAFDLLLGTLLVTLAVAALHAPRLYTCVVLFIAFGLLLAITWARLGAPDLALAEAAIGAGLTGVLFLTALSHSGPEPAPPTRPLQMLGAALLAGMLLSTLWLALWPLQHGASAVPDLVAQHLADSGADHPVTAVLLNFRAWDTLLELVVLLLALLGVRQLRPEPRALPPSWPILIAWMRFLAPLSVVMAGYLLWRGSHAPGGAFQAGALLAAGAIALRLSELLPPLRWEQPLMRGLVVVGVLVFLAVAIAGVWLGDGWLVYPREWNSALMILIEVAATLSIATSLTLLVVGDKRELGN</sequence>
<evidence type="ECO:0000256" key="4">
    <source>
        <dbReference type="ARBA" id="ARBA00022989"/>
    </source>
</evidence>
<evidence type="ECO:0008006" key="10">
    <source>
        <dbReference type="Google" id="ProtNLM"/>
    </source>
</evidence>
<evidence type="ECO:0000313" key="9">
    <source>
        <dbReference type="EMBL" id="KKN93056.1"/>
    </source>
</evidence>
<feature type="transmembrane region" description="Helical" evidence="6">
    <location>
        <begin position="56"/>
        <end position="77"/>
    </location>
</feature>
<dbReference type="EMBL" id="LAZR01000089">
    <property type="protein sequence ID" value="KKN93056.1"/>
    <property type="molecule type" value="Genomic_DNA"/>
</dbReference>
<dbReference type="InterPro" id="IPR025383">
    <property type="entry name" value="MrpA_C/MbhD"/>
</dbReference>
<dbReference type="GO" id="GO:0005886">
    <property type="term" value="C:plasma membrane"/>
    <property type="evidence" value="ECO:0007669"/>
    <property type="project" value="UniProtKB-SubCell"/>
</dbReference>
<dbReference type="InterPro" id="IPR007182">
    <property type="entry name" value="MnhB"/>
</dbReference>
<feature type="transmembrane region" description="Helical" evidence="6">
    <location>
        <begin position="29"/>
        <end position="50"/>
    </location>
</feature>
<evidence type="ECO:0000256" key="1">
    <source>
        <dbReference type="ARBA" id="ARBA00004651"/>
    </source>
</evidence>
<feature type="transmembrane region" description="Helical" evidence="6">
    <location>
        <begin position="89"/>
        <end position="109"/>
    </location>
</feature>
<accession>A0A0F9X2M5</accession>
<feature type="transmembrane region" description="Helical" evidence="6">
    <location>
        <begin position="143"/>
        <end position="162"/>
    </location>
</feature>
<keyword evidence="4 6" id="KW-1133">Transmembrane helix</keyword>
<evidence type="ECO:0000259" key="7">
    <source>
        <dbReference type="Pfam" id="PF04039"/>
    </source>
</evidence>
<keyword evidence="2" id="KW-1003">Cell membrane</keyword>
<dbReference type="Pfam" id="PF04039">
    <property type="entry name" value="MnhB"/>
    <property type="match status" value="1"/>
</dbReference>
<evidence type="ECO:0000256" key="3">
    <source>
        <dbReference type="ARBA" id="ARBA00022692"/>
    </source>
</evidence>
<feature type="transmembrane region" description="Helical" evidence="6">
    <location>
        <begin position="174"/>
        <end position="199"/>
    </location>
</feature>